<evidence type="ECO:0000256" key="1">
    <source>
        <dbReference type="ARBA" id="ARBA00010923"/>
    </source>
</evidence>
<evidence type="ECO:0000256" key="3">
    <source>
        <dbReference type="ARBA" id="ARBA00023125"/>
    </source>
</evidence>
<dbReference type="CDD" id="cd17256">
    <property type="entry name" value="RMtype1_S_EcoJA65PI-TRD1-CR1_like"/>
    <property type="match status" value="1"/>
</dbReference>
<dbReference type="Gene3D" id="3.90.220.20">
    <property type="entry name" value="DNA methylase specificity domains"/>
    <property type="match status" value="2"/>
</dbReference>
<keyword evidence="5" id="KW-0378">Hydrolase</keyword>
<keyword evidence="6" id="KW-1185">Reference proteome</keyword>
<comment type="similarity">
    <text evidence="1">Belongs to the type-I restriction system S methylase family.</text>
</comment>
<sequence>MSVASVAKIGDLCEQLRGVTYSKDDVVMLPRPGFKPVLRANNITDNGLTFDDLVFVPQARVGIRQFIKKHDVVIAASSGSIEVVGKAARALEDFDGGFGAFCKVLRPNKKVDPGYFSHFFQTKSYRQRISQLAAGANINNLRNEHLTELEIFLPPLSEQRRIAAILDKADALRVKRREAIAKLDQLLQSVFLDMFGDPVTNPMGWPQKELFEICDPNDRINYGVVQPGDHVDDGVPLIRVGDIEGGRLDLASVKRIDPAIDKMYGRSRLNGNELLVTCVGSIGGIASVPPAARGYNIARAITRVPLLEPNIRSFVRECLRTPSLQRYFLQKTRTVSQPTLNVSFVKSAPIISPPAPLVAKFCEVASAAEGRVRAMAASGEKMAYLLKSLQQKAFSGQLARNS</sequence>
<comment type="caution">
    <text evidence="5">The sequence shown here is derived from an EMBL/GenBank/DDBJ whole genome shotgun (WGS) entry which is preliminary data.</text>
</comment>
<evidence type="ECO:0000259" key="4">
    <source>
        <dbReference type="Pfam" id="PF01420"/>
    </source>
</evidence>
<organism evidence="5 6">
    <name type="scientific">Dyella japonica</name>
    <dbReference type="NCBI Taxonomy" id="231455"/>
    <lineage>
        <taxon>Bacteria</taxon>
        <taxon>Pseudomonadati</taxon>
        <taxon>Pseudomonadota</taxon>
        <taxon>Gammaproteobacteria</taxon>
        <taxon>Lysobacterales</taxon>
        <taxon>Rhodanobacteraceae</taxon>
        <taxon>Dyella</taxon>
    </lineage>
</organism>
<evidence type="ECO:0000313" key="6">
    <source>
        <dbReference type="Proteomes" id="UP001549184"/>
    </source>
</evidence>
<accession>A0ABV2JN86</accession>
<gene>
    <name evidence="5" type="ORF">ABIC75_000008</name>
</gene>
<dbReference type="RefSeq" id="WP_354011819.1">
    <property type="nucleotide sequence ID" value="NZ_JBEPMU010000001.1"/>
</dbReference>
<dbReference type="Pfam" id="PF01420">
    <property type="entry name" value="Methylase_S"/>
    <property type="match status" value="1"/>
</dbReference>
<keyword evidence="2" id="KW-0680">Restriction system</keyword>
<evidence type="ECO:0000313" key="5">
    <source>
        <dbReference type="EMBL" id="MET3650306.1"/>
    </source>
</evidence>
<dbReference type="CDD" id="cd17252">
    <property type="entry name" value="RMtype1_S_EcoKI-TRD1-CR1_like"/>
    <property type="match status" value="1"/>
</dbReference>
<keyword evidence="3" id="KW-0238">DNA-binding</keyword>
<dbReference type="SUPFAM" id="SSF116734">
    <property type="entry name" value="DNA methylase specificity domain"/>
    <property type="match status" value="2"/>
</dbReference>
<proteinExistence type="inferred from homology"/>
<dbReference type="PANTHER" id="PTHR30408:SF12">
    <property type="entry name" value="TYPE I RESTRICTION ENZYME MJAVIII SPECIFICITY SUBUNIT"/>
    <property type="match status" value="1"/>
</dbReference>
<feature type="domain" description="Type I restriction modification DNA specificity" evidence="4">
    <location>
        <begin position="6"/>
        <end position="171"/>
    </location>
</feature>
<reference evidence="5 6" key="1">
    <citation type="submission" date="2024-06" db="EMBL/GenBank/DDBJ databases">
        <title>Sorghum-associated microbial communities from plants grown in Nebraska, USA.</title>
        <authorList>
            <person name="Schachtman D."/>
        </authorList>
    </citation>
    <scope>NUCLEOTIDE SEQUENCE [LARGE SCALE GENOMIC DNA]</scope>
    <source>
        <strain evidence="5 6">1073</strain>
    </source>
</reference>
<dbReference type="EC" id="3.1.21.3" evidence="5"/>
<dbReference type="InterPro" id="IPR052021">
    <property type="entry name" value="Type-I_RS_S_subunit"/>
</dbReference>
<dbReference type="InterPro" id="IPR000055">
    <property type="entry name" value="Restrct_endonuc_typeI_TRD"/>
</dbReference>
<dbReference type="Proteomes" id="UP001549184">
    <property type="component" value="Unassembled WGS sequence"/>
</dbReference>
<name>A0ABV2JN86_9GAMM</name>
<protein>
    <submittedName>
        <fullName evidence="5">Type I restriction enzyme S subunit</fullName>
        <ecNumber evidence="5">3.1.21.3</ecNumber>
    </submittedName>
</protein>
<dbReference type="EMBL" id="JBEPMU010000001">
    <property type="protein sequence ID" value="MET3650306.1"/>
    <property type="molecule type" value="Genomic_DNA"/>
</dbReference>
<evidence type="ECO:0000256" key="2">
    <source>
        <dbReference type="ARBA" id="ARBA00022747"/>
    </source>
</evidence>
<dbReference type="GO" id="GO:0009035">
    <property type="term" value="F:type I site-specific deoxyribonuclease activity"/>
    <property type="evidence" value="ECO:0007669"/>
    <property type="project" value="UniProtKB-EC"/>
</dbReference>
<dbReference type="InterPro" id="IPR044946">
    <property type="entry name" value="Restrct_endonuc_typeI_TRD_sf"/>
</dbReference>
<dbReference type="PANTHER" id="PTHR30408">
    <property type="entry name" value="TYPE-1 RESTRICTION ENZYME ECOKI SPECIFICITY PROTEIN"/>
    <property type="match status" value="1"/>
</dbReference>